<accession>A0A7L3LFY3</accession>
<sequence>WIVEEHCITYHLFVRLLPPPGHSFSLELGSLGQDPAKPDRVRVVAECICSRGQLLGENSCPLHQPESKLPNDKYLSFLSTLCIQSYLDFDKVIRFIRELVRSAWLFLPASRHCQLAILPSGQSCSFQLTTTSMMKMNIEMHFVMQD</sequence>
<organism evidence="1 2">
    <name type="scientific">Turnix velox</name>
    <name type="common">Little buttonquail</name>
    <dbReference type="NCBI Taxonomy" id="2529409"/>
    <lineage>
        <taxon>Eukaryota</taxon>
        <taxon>Metazoa</taxon>
        <taxon>Chordata</taxon>
        <taxon>Craniata</taxon>
        <taxon>Vertebrata</taxon>
        <taxon>Euteleostomi</taxon>
        <taxon>Archelosauria</taxon>
        <taxon>Archosauria</taxon>
        <taxon>Dinosauria</taxon>
        <taxon>Saurischia</taxon>
        <taxon>Theropoda</taxon>
        <taxon>Coelurosauria</taxon>
        <taxon>Aves</taxon>
        <taxon>Neognathae</taxon>
        <taxon>Neoaves</taxon>
        <taxon>Charadriiformes</taxon>
        <taxon>Turnicidae</taxon>
        <taxon>Turnix</taxon>
    </lineage>
</organism>
<protein>
    <submittedName>
        <fullName evidence="1">IPIL1 protein</fullName>
    </submittedName>
</protein>
<name>A0A7L3LFY3_9CHAR</name>
<dbReference type="EMBL" id="VZTY01016152">
    <property type="protein sequence ID" value="NXU52792.1"/>
    <property type="molecule type" value="Genomic_DNA"/>
</dbReference>
<dbReference type="AlphaFoldDB" id="A0A7L3LFY3"/>
<gene>
    <name evidence="1" type="primary">Itpripl1_1</name>
    <name evidence="1" type="ORF">TURVEL_R13916</name>
</gene>
<dbReference type="OrthoDB" id="9390510at2759"/>
<keyword evidence="2" id="KW-1185">Reference proteome</keyword>
<feature type="non-terminal residue" evidence="1">
    <location>
        <position position="1"/>
    </location>
</feature>
<dbReference type="Proteomes" id="UP000582182">
    <property type="component" value="Unassembled WGS sequence"/>
</dbReference>
<proteinExistence type="predicted"/>
<comment type="caution">
    <text evidence="1">The sequence shown here is derived from an EMBL/GenBank/DDBJ whole genome shotgun (WGS) entry which is preliminary data.</text>
</comment>
<feature type="non-terminal residue" evidence="1">
    <location>
        <position position="146"/>
    </location>
</feature>
<evidence type="ECO:0000313" key="2">
    <source>
        <dbReference type="Proteomes" id="UP000582182"/>
    </source>
</evidence>
<reference evidence="1 2" key="1">
    <citation type="submission" date="2019-09" db="EMBL/GenBank/DDBJ databases">
        <title>Bird 10,000 Genomes (B10K) Project - Family phase.</title>
        <authorList>
            <person name="Zhang G."/>
        </authorList>
    </citation>
    <scope>NUCLEOTIDE SEQUENCE [LARGE SCALE GENOMIC DNA]</scope>
    <source>
        <strain evidence="1">B10K-DU-029-46</strain>
    </source>
</reference>
<evidence type="ECO:0000313" key="1">
    <source>
        <dbReference type="EMBL" id="NXU52792.1"/>
    </source>
</evidence>